<evidence type="ECO:0000256" key="3">
    <source>
        <dbReference type="ARBA" id="ARBA00022927"/>
    </source>
</evidence>
<feature type="coiled-coil region" evidence="11">
    <location>
        <begin position="114"/>
        <end position="223"/>
    </location>
</feature>
<keyword evidence="11" id="KW-0175">Coiled coil</keyword>
<dbReference type="InterPro" id="IPR036388">
    <property type="entry name" value="WH-like_DNA-bd_sf"/>
</dbReference>
<dbReference type="VEuPathDB" id="FungiDB:SCHCODRAFT_02611097"/>
<evidence type="ECO:0000256" key="10">
    <source>
        <dbReference type="RuleBase" id="RU367032"/>
    </source>
</evidence>
<comment type="function">
    <text evidence="10">Component of the PEX13-PEX14 docking complex, a translocon channel that specifically mediates the import of peroxisomal cargo proteins bound to PEX5 receptor. The PEX13-PEX14 docking complex forms a large import pore which can be opened to a diameter of about 9 nm. Mechanistically, PEX5 receptor along with cargo proteins associates with the PEX14 subunit of the PEX13-PEX14 docking complex in the cytosol, leading to the insertion of the receptor into the organelle membrane with the concomitant translocation of the cargo into the peroxisome matrix.</text>
</comment>
<keyword evidence="3 10" id="KW-0653">Protein transport</keyword>
<evidence type="ECO:0000256" key="9">
    <source>
        <dbReference type="ARBA" id="ARBA00046271"/>
    </source>
</evidence>
<evidence type="ECO:0000256" key="8">
    <source>
        <dbReference type="ARBA" id="ARBA00029691"/>
    </source>
</evidence>
<keyword evidence="6 10" id="KW-0576">Peroxisome</keyword>
<dbReference type="InParanoid" id="D8PQV9"/>
<dbReference type="GeneID" id="9592379"/>
<dbReference type="InterPro" id="IPR025655">
    <property type="entry name" value="PEX14"/>
</dbReference>
<dbReference type="KEGG" id="scm:SCHCO_02611097"/>
<evidence type="ECO:0000256" key="5">
    <source>
        <dbReference type="ARBA" id="ARBA00023136"/>
    </source>
</evidence>
<keyword evidence="5 10" id="KW-0472">Membrane</keyword>
<evidence type="ECO:0000256" key="1">
    <source>
        <dbReference type="ARBA" id="ARBA00005443"/>
    </source>
</evidence>
<dbReference type="OMA" id="YNQWQPP"/>
<evidence type="ECO:0000256" key="6">
    <source>
        <dbReference type="ARBA" id="ARBA00023140"/>
    </source>
</evidence>
<evidence type="ECO:0000256" key="7">
    <source>
        <dbReference type="ARBA" id="ARBA00029502"/>
    </source>
</evidence>
<gene>
    <name evidence="14" type="ORF">SCHCODRAFT_80860</name>
</gene>
<dbReference type="InterPro" id="IPR006785">
    <property type="entry name" value="Pex14_N"/>
</dbReference>
<proteinExistence type="inferred from homology"/>
<evidence type="ECO:0000256" key="4">
    <source>
        <dbReference type="ARBA" id="ARBA00023010"/>
    </source>
</evidence>
<dbReference type="FunCoup" id="D8PQV9">
    <property type="interactions" value="22"/>
</dbReference>
<dbReference type="PANTHER" id="PTHR23058">
    <property type="entry name" value="PEROXISOMAL MEMBRANE PROTEIN PEX14"/>
    <property type="match status" value="1"/>
</dbReference>
<keyword evidence="4" id="KW-0811">Translocation</keyword>
<name>D8PQV9_SCHCM</name>
<dbReference type="GO" id="GO:1990429">
    <property type="term" value="C:peroxisomal importomer complex"/>
    <property type="evidence" value="ECO:0007669"/>
    <property type="project" value="TreeGrafter"/>
</dbReference>
<dbReference type="eggNOG" id="KOG2629">
    <property type="taxonomic scope" value="Eukaryota"/>
</dbReference>
<evidence type="ECO:0000256" key="2">
    <source>
        <dbReference type="ARBA" id="ARBA00022448"/>
    </source>
</evidence>
<dbReference type="HOGENOM" id="CLU_045718_1_0_1"/>
<dbReference type="GO" id="GO:0005102">
    <property type="term" value="F:signaling receptor binding"/>
    <property type="evidence" value="ECO:0007669"/>
    <property type="project" value="TreeGrafter"/>
</dbReference>
<dbReference type="OrthoDB" id="5549158at2759"/>
<organism evidence="15">
    <name type="scientific">Schizophyllum commune (strain H4-8 / FGSC 9210)</name>
    <name type="common">Split gill fungus</name>
    <dbReference type="NCBI Taxonomy" id="578458"/>
    <lineage>
        <taxon>Eukaryota</taxon>
        <taxon>Fungi</taxon>
        <taxon>Dikarya</taxon>
        <taxon>Basidiomycota</taxon>
        <taxon>Agaricomycotina</taxon>
        <taxon>Agaricomycetes</taxon>
        <taxon>Agaricomycetidae</taxon>
        <taxon>Agaricales</taxon>
        <taxon>Schizophyllaceae</taxon>
        <taxon>Schizophyllum</taxon>
    </lineage>
</organism>
<feature type="region of interest" description="Disordered" evidence="12">
    <location>
        <begin position="231"/>
        <end position="284"/>
    </location>
</feature>
<dbReference type="EMBL" id="GL377302">
    <property type="protein sequence ID" value="EFJ02463.1"/>
    <property type="molecule type" value="Genomic_DNA"/>
</dbReference>
<comment type="subcellular location">
    <subcellularLocation>
        <location evidence="9 10">Peroxisome membrane</location>
    </subcellularLocation>
</comment>
<dbReference type="PANTHER" id="PTHR23058:SF0">
    <property type="entry name" value="PEROXISOMAL MEMBRANE PROTEIN PEX14"/>
    <property type="match status" value="1"/>
</dbReference>
<feature type="domain" description="Peroxisome membrane anchor protein Pex14p N-terminal" evidence="13">
    <location>
        <begin position="6"/>
        <end position="49"/>
    </location>
</feature>
<comment type="similarity">
    <text evidence="1 10">Belongs to the peroxin-14 family.</text>
</comment>
<sequence>MSAPPRTDLIQNAVSFLADPKTQSSSLTQRIQFLEAKGLTPAEIDIAMRQANSTAAGPSYQPSFVPAGFGAYPPPRQWDWRDYFITAVASGTVMYGAISLFKKYVSPHLQPPDNTAYEEDKDALTAQFDAAEALLKEIQAETAAVRQAVDEQKEKVDRTTQEVDAAVKDMRAAEQRNRDEMREVRDEISTIRDMLPKMIEKNKESQNASLAELQQELKSLKALLMSRGPTIPSAAPSPLPALGRPSIPAWQLGPSASFSPASSTPPLPNGKGKEPEGASSSEST</sequence>
<dbReference type="Proteomes" id="UP000007431">
    <property type="component" value="Unassembled WGS sequence"/>
</dbReference>
<evidence type="ECO:0000313" key="14">
    <source>
        <dbReference type="EMBL" id="EFJ02463.1"/>
    </source>
</evidence>
<keyword evidence="15" id="KW-1185">Reference proteome</keyword>
<keyword evidence="2 10" id="KW-0813">Transport</keyword>
<dbReference type="GO" id="GO:0016560">
    <property type="term" value="P:protein import into peroxisome matrix, docking"/>
    <property type="evidence" value="ECO:0007669"/>
    <property type="project" value="UniProtKB-UniRule"/>
</dbReference>
<evidence type="ECO:0000313" key="15">
    <source>
        <dbReference type="Proteomes" id="UP000007431"/>
    </source>
</evidence>
<accession>D8PQV9</accession>
<dbReference type="STRING" id="578458.D8PQV9"/>
<evidence type="ECO:0000256" key="12">
    <source>
        <dbReference type="SAM" id="MobiDB-lite"/>
    </source>
</evidence>
<feature type="compositionally biased region" description="Low complexity" evidence="12">
    <location>
        <begin position="232"/>
        <end position="242"/>
    </location>
</feature>
<evidence type="ECO:0000259" key="13">
    <source>
        <dbReference type="Pfam" id="PF04695"/>
    </source>
</evidence>
<reference evidence="14 15" key="1">
    <citation type="journal article" date="2010" name="Nat. Biotechnol.">
        <title>Genome sequence of the model mushroom Schizophyllum commune.</title>
        <authorList>
            <person name="Ohm R.A."/>
            <person name="de Jong J.F."/>
            <person name="Lugones L.G."/>
            <person name="Aerts A."/>
            <person name="Kothe E."/>
            <person name="Stajich J.E."/>
            <person name="de Vries R.P."/>
            <person name="Record E."/>
            <person name="Levasseur A."/>
            <person name="Baker S.E."/>
            <person name="Bartholomew K.A."/>
            <person name="Coutinho P.M."/>
            <person name="Erdmann S."/>
            <person name="Fowler T.J."/>
            <person name="Gathman A.C."/>
            <person name="Lombard V."/>
            <person name="Henrissat B."/>
            <person name="Knabe N."/>
            <person name="Kuees U."/>
            <person name="Lilly W.W."/>
            <person name="Lindquist E."/>
            <person name="Lucas S."/>
            <person name="Magnuson J.K."/>
            <person name="Piumi F."/>
            <person name="Raudaskoski M."/>
            <person name="Salamov A."/>
            <person name="Schmutz J."/>
            <person name="Schwarze F.W.M.R."/>
            <person name="vanKuyk P.A."/>
            <person name="Horton J.S."/>
            <person name="Grigoriev I.V."/>
            <person name="Woesten H.A.B."/>
        </authorList>
    </citation>
    <scope>NUCLEOTIDE SEQUENCE [LARGE SCALE GENOMIC DNA]</scope>
    <source>
        <strain evidence="15">H4-8 / FGSC 9210</strain>
    </source>
</reference>
<protein>
    <recommendedName>
        <fullName evidence="7 10">Peroxisomal membrane protein PEX14</fullName>
    </recommendedName>
    <alternativeName>
        <fullName evidence="8 10">Peroxin-14</fullName>
    </alternativeName>
</protein>
<dbReference type="GO" id="GO:0005778">
    <property type="term" value="C:peroxisomal membrane"/>
    <property type="evidence" value="ECO:0007669"/>
    <property type="project" value="UniProtKB-SubCell"/>
</dbReference>
<evidence type="ECO:0000256" key="11">
    <source>
        <dbReference type="SAM" id="Coils"/>
    </source>
</evidence>
<dbReference type="AlphaFoldDB" id="D8PQV9"/>
<dbReference type="Gene3D" id="1.10.10.10">
    <property type="entry name" value="Winged helix-like DNA-binding domain superfamily/Winged helix DNA-binding domain"/>
    <property type="match status" value="1"/>
</dbReference>
<dbReference type="Pfam" id="PF04695">
    <property type="entry name" value="Pex14_N"/>
    <property type="match status" value="1"/>
</dbReference>
<dbReference type="RefSeq" id="XP_003037365.1">
    <property type="nucleotide sequence ID" value="XM_003037319.1"/>
</dbReference>